<feature type="chain" id="PRO_5002122864" evidence="1">
    <location>
        <begin position="26"/>
        <end position="388"/>
    </location>
</feature>
<evidence type="ECO:0000256" key="1">
    <source>
        <dbReference type="SAM" id="SignalP"/>
    </source>
</evidence>
<dbReference type="AlphaFoldDB" id="A0A0B8QAW6"/>
<comment type="caution">
    <text evidence="2">The sequence shown here is derived from an EMBL/GenBank/DDBJ whole genome shotgun (WGS) entry which is preliminary data.</text>
</comment>
<feature type="signal peptide" evidence="1">
    <location>
        <begin position="1"/>
        <end position="25"/>
    </location>
</feature>
<evidence type="ECO:0000313" key="3">
    <source>
        <dbReference type="Proteomes" id="UP000031666"/>
    </source>
</evidence>
<organism evidence="2 3">
    <name type="scientific">Vibrio ishigakensis</name>
    <dbReference type="NCBI Taxonomy" id="1481914"/>
    <lineage>
        <taxon>Bacteria</taxon>
        <taxon>Pseudomonadati</taxon>
        <taxon>Pseudomonadota</taxon>
        <taxon>Gammaproteobacteria</taxon>
        <taxon>Vibrionales</taxon>
        <taxon>Vibrionaceae</taxon>
        <taxon>Vibrio</taxon>
    </lineage>
</organism>
<dbReference type="EMBL" id="BBSC01000004">
    <property type="protein sequence ID" value="GAM75751.1"/>
    <property type="molecule type" value="Genomic_DNA"/>
</dbReference>
<name>A0A0B8QAW6_9VIBR</name>
<dbReference type="STRING" id="1481914.JCM19241_3663"/>
<reference evidence="2 3" key="2">
    <citation type="submission" date="2015-01" db="EMBL/GenBank/DDBJ databases">
        <authorList>
            <consortium name="NBRP consortium"/>
            <person name="Sawabe T."/>
            <person name="Meirelles P."/>
            <person name="Feng G."/>
            <person name="Sayaka M."/>
            <person name="Hattori M."/>
            <person name="Ohkuma M."/>
        </authorList>
    </citation>
    <scope>NUCLEOTIDE SEQUENCE [LARGE SCALE GENOMIC DNA]</scope>
    <source>
        <strain evidence="3">JCM 19241</strain>
    </source>
</reference>
<dbReference type="Proteomes" id="UP000031666">
    <property type="component" value="Unassembled WGS sequence"/>
</dbReference>
<sequence>MKFQNLFVQSLLILCALFISQNLLASELQSYIDKGDIKVSVELDSDKFVPREQVQATLEIVSKYPLKDEIVLPYLDVDNGIVKSDEQGVLRSSKMVEGERWYSQSTKIYVYPMQQGRSVLPSFDVAVTLLDDKTSVSGVIKTPEAGFDVTASSSAQEYVAGSEASFTVTGASEEELKSGDAVTLTYVLSVKDSHTMLLPEFKPAEISGAERYVKPLQKENQYNRLSKSNTAILTQEVTYIFPKEGRFTVPSQTVQWWDTESKSMKTLELDQQVFVVGTPSLLSSLPKLDQIWVYALLSVIALLWAVKLAFNKITRVPRLTSKQNKVPISKLFLNAVKHKEYDKAINLARELSQVKGVELESFPLWQEMLEQTYSKSNKGLPMSRRWNC</sequence>
<keyword evidence="1" id="KW-0732">Signal</keyword>
<accession>A0A0B8QAW6</accession>
<reference evidence="2 3" key="1">
    <citation type="submission" date="2015-01" db="EMBL/GenBank/DDBJ databases">
        <title>Vibrio sp. C94 JCM 19241 whole genome shotgun sequence.</title>
        <authorList>
            <person name="Sawabe T."/>
            <person name="Meirelles P."/>
            <person name="Feng G."/>
            <person name="Sayaka M."/>
            <person name="Hattori M."/>
            <person name="Ohkuma M."/>
        </authorList>
    </citation>
    <scope>NUCLEOTIDE SEQUENCE [LARGE SCALE GENOMIC DNA]</scope>
    <source>
        <strain evidence="3">JCM 19241</strain>
    </source>
</reference>
<protein>
    <submittedName>
        <fullName evidence="2">BatD protein</fullName>
    </submittedName>
</protein>
<proteinExistence type="predicted"/>
<evidence type="ECO:0000313" key="2">
    <source>
        <dbReference type="EMBL" id="GAM75751.1"/>
    </source>
</evidence>
<dbReference type="PANTHER" id="PTHR40940:SF1">
    <property type="entry name" value="PROTEIN BATD"/>
    <property type="match status" value="1"/>
</dbReference>
<gene>
    <name evidence="2" type="ORF">JCM19241_3663</name>
</gene>
<dbReference type="PANTHER" id="PTHR40940">
    <property type="entry name" value="PROTEIN BATD-RELATED"/>
    <property type="match status" value="1"/>
</dbReference>
<dbReference type="InterPro" id="IPR025738">
    <property type="entry name" value="BatD"/>
</dbReference>